<protein>
    <submittedName>
        <fullName evidence="1">Uncharacterized protein</fullName>
    </submittedName>
</protein>
<accession>A0ABT2HAK2</accession>
<keyword evidence="2" id="KW-1185">Reference proteome</keyword>
<dbReference type="RefSeq" id="WP_259543152.1">
    <property type="nucleotide sequence ID" value="NZ_JANLCJ010000277.1"/>
</dbReference>
<comment type="caution">
    <text evidence="1">The sequence shown here is derived from an EMBL/GenBank/DDBJ whole genome shotgun (WGS) entry which is preliminary data.</text>
</comment>
<gene>
    <name evidence="1" type="ORF">N1032_24635</name>
</gene>
<organism evidence="1 2">
    <name type="scientific">Herbiconiux daphne</name>
    <dbReference type="NCBI Taxonomy" id="2970914"/>
    <lineage>
        <taxon>Bacteria</taxon>
        <taxon>Bacillati</taxon>
        <taxon>Actinomycetota</taxon>
        <taxon>Actinomycetes</taxon>
        <taxon>Micrococcales</taxon>
        <taxon>Microbacteriaceae</taxon>
        <taxon>Herbiconiux</taxon>
    </lineage>
</organism>
<name>A0ABT2HAK2_9MICO</name>
<proteinExistence type="predicted"/>
<reference evidence="1" key="1">
    <citation type="submission" date="2022-08" db="EMBL/GenBank/DDBJ databases">
        <authorList>
            <person name="Deng Y."/>
            <person name="Han X.-F."/>
            <person name="Zhang Y.-Q."/>
        </authorList>
    </citation>
    <scope>NUCLEOTIDE SEQUENCE</scope>
    <source>
        <strain evidence="1">CPCC 203386</strain>
    </source>
</reference>
<sequence length="57" mass="6751">MLNDEARLSRIAQLDREIDEAREVIHNNVKEIISLETQEEHDNRINSILANWVHTEE</sequence>
<evidence type="ECO:0000313" key="1">
    <source>
        <dbReference type="EMBL" id="MCS5736922.1"/>
    </source>
</evidence>
<evidence type="ECO:0000313" key="2">
    <source>
        <dbReference type="Proteomes" id="UP001165586"/>
    </source>
</evidence>
<dbReference type="EMBL" id="JANLCJ010000277">
    <property type="protein sequence ID" value="MCS5736922.1"/>
    <property type="molecule type" value="Genomic_DNA"/>
</dbReference>
<dbReference type="Proteomes" id="UP001165586">
    <property type="component" value="Unassembled WGS sequence"/>
</dbReference>